<name>A0A443STA7_9ACAR</name>
<comment type="caution">
    <text evidence="3">The sequence shown here is derived from an EMBL/GenBank/DDBJ whole genome shotgun (WGS) entry which is preliminary data.</text>
</comment>
<protein>
    <recommendedName>
        <fullName evidence="1">Fatty acyl-CoA reductase</fullName>
        <ecNumber evidence="1">1.2.1.84</ecNumber>
    </recommendedName>
</protein>
<comment type="catalytic activity">
    <reaction evidence="1">
        <text>a long-chain fatty acyl-CoA + 2 NADPH + 2 H(+) = a long-chain primary fatty alcohol + 2 NADP(+) + CoA</text>
        <dbReference type="Rhea" id="RHEA:52716"/>
        <dbReference type="ChEBI" id="CHEBI:15378"/>
        <dbReference type="ChEBI" id="CHEBI:57287"/>
        <dbReference type="ChEBI" id="CHEBI:57783"/>
        <dbReference type="ChEBI" id="CHEBI:58349"/>
        <dbReference type="ChEBI" id="CHEBI:77396"/>
        <dbReference type="ChEBI" id="CHEBI:83139"/>
        <dbReference type="EC" id="1.2.1.84"/>
    </reaction>
</comment>
<sequence>MPERVVREVIYPLPFDVNSFLDDFQRLSESELQAIYSEHIDGYINSYHLTKSIAEVLIKQECFNVPVVIVRPSVVMSANTEPEPGWFQGLQLSTGLMAVWTSGLIRTIVAHEDFATPIIPVDLLGNFILAAIYQKFKSNTRNITIYNCTTNCENSPTMPMLAYYYGELAEMYPSCKMIRTPLRYIPKSRNKFTYKVKKITHHTLFSYFADCLLKLKGEKAM</sequence>
<gene>
    <name evidence="3" type="ORF">B4U80_10366</name>
</gene>
<organism evidence="3 4">
    <name type="scientific">Leptotrombidium deliense</name>
    <dbReference type="NCBI Taxonomy" id="299467"/>
    <lineage>
        <taxon>Eukaryota</taxon>
        <taxon>Metazoa</taxon>
        <taxon>Ecdysozoa</taxon>
        <taxon>Arthropoda</taxon>
        <taxon>Chelicerata</taxon>
        <taxon>Arachnida</taxon>
        <taxon>Acari</taxon>
        <taxon>Acariformes</taxon>
        <taxon>Trombidiformes</taxon>
        <taxon>Prostigmata</taxon>
        <taxon>Anystina</taxon>
        <taxon>Parasitengona</taxon>
        <taxon>Trombiculoidea</taxon>
        <taxon>Trombiculidae</taxon>
        <taxon>Leptotrombidium</taxon>
    </lineage>
</organism>
<keyword evidence="1" id="KW-0560">Oxidoreductase</keyword>
<evidence type="ECO:0000256" key="1">
    <source>
        <dbReference type="RuleBase" id="RU363097"/>
    </source>
</evidence>
<comment type="function">
    <text evidence="1">Catalyzes the reduction of fatty acyl-CoA to fatty alcohols.</text>
</comment>
<dbReference type="AlphaFoldDB" id="A0A443STA7"/>
<proteinExistence type="inferred from homology"/>
<dbReference type="EMBL" id="NCKV01000396">
    <property type="protein sequence ID" value="RWS30734.1"/>
    <property type="molecule type" value="Genomic_DNA"/>
</dbReference>
<dbReference type="InterPro" id="IPR036291">
    <property type="entry name" value="NAD(P)-bd_dom_sf"/>
</dbReference>
<reference evidence="3 4" key="1">
    <citation type="journal article" date="2018" name="Gigascience">
        <title>Genomes of trombidid mites reveal novel predicted allergens and laterally-transferred genes associated with secondary metabolism.</title>
        <authorList>
            <person name="Dong X."/>
            <person name="Chaisiri K."/>
            <person name="Xia D."/>
            <person name="Armstrong S.D."/>
            <person name="Fang Y."/>
            <person name="Donnelly M.J."/>
            <person name="Kadowaki T."/>
            <person name="McGarry J.W."/>
            <person name="Darby A.C."/>
            <person name="Makepeace B.L."/>
        </authorList>
    </citation>
    <scope>NUCLEOTIDE SEQUENCE [LARGE SCALE GENOMIC DNA]</scope>
    <source>
        <strain evidence="3">UoL-UT</strain>
    </source>
</reference>
<feature type="domain" description="Thioester reductase (TE)" evidence="2">
    <location>
        <begin position="28"/>
        <end position="127"/>
    </location>
</feature>
<dbReference type="InterPro" id="IPR013120">
    <property type="entry name" value="FAR_NAD-bd"/>
</dbReference>
<keyword evidence="1" id="KW-0443">Lipid metabolism</keyword>
<keyword evidence="1" id="KW-0521">NADP</keyword>
<evidence type="ECO:0000259" key="2">
    <source>
        <dbReference type="Pfam" id="PF07993"/>
    </source>
</evidence>
<dbReference type="Proteomes" id="UP000288716">
    <property type="component" value="Unassembled WGS sequence"/>
</dbReference>
<evidence type="ECO:0000313" key="4">
    <source>
        <dbReference type="Proteomes" id="UP000288716"/>
    </source>
</evidence>
<keyword evidence="4" id="KW-1185">Reference proteome</keyword>
<dbReference type="EC" id="1.2.1.84" evidence="1"/>
<dbReference type="Pfam" id="PF07993">
    <property type="entry name" value="NAD_binding_4"/>
    <property type="match status" value="1"/>
</dbReference>
<dbReference type="GO" id="GO:0102965">
    <property type="term" value="F:alcohol-forming long-chain fatty acyl-CoA reductase activity"/>
    <property type="evidence" value="ECO:0007669"/>
    <property type="project" value="UniProtKB-EC"/>
</dbReference>
<keyword evidence="1" id="KW-0444">Lipid biosynthesis</keyword>
<accession>A0A443STA7</accession>
<dbReference type="GO" id="GO:0005777">
    <property type="term" value="C:peroxisome"/>
    <property type="evidence" value="ECO:0007669"/>
    <property type="project" value="TreeGrafter"/>
</dbReference>
<dbReference type="PANTHER" id="PTHR11011">
    <property type="entry name" value="MALE STERILITY PROTEIN 2-RELATED"/>
    <property type="match status" value="1"/>
</dbReference>
<dbReference type="SUPFAM" id="SSF51735">
    <property type="entry name" value="NAD(P)-binding Rossmann-fold domains"/>
    <property type="match status" value="1"/>
</dbReference>
<dbReference type="GO" id="GO:0035336">
    <property type="term" value="P:long-chain fatty-acyl-CoA metabolic process"/>
    <property type="evidence" value="ECO:0007669"/>
    <property type="project" value="TreeGrafter"/>
</dbReference>
<dbReference type="STRING" id="299467.A0A443STA7"/>
<dbReference type="Gene3D" id="3.40.50.720">
    <property type="entry name" value="NAD(P)-binding Rossmann-like Domain"/>
    <property type="match status" value="1"/>
</dbReference>
<comment type="similarity">
    <text evidence="1">Belongs to the fatty acyl-CoA reductase family.</text>
</comment>
<evidence type="ECO:0000313" key="3">
    <source>
        <dbReference type="EMBL" id="RWS30734.1"/>
    </source>
</evidence>
<dbReference type="VEuPathDB" id="VectorBase:LDEU001308"/>
<dbReference type="PANTHER" id="PTHR11011:SF45">
    <property type="entry name" value="FATTY ACYL-COA REDUCTASE CG8306-RELATED"/>
    <property type="match status" value="1"/>
</dbReference>
<dbReference type="GO" id="GO:0080019">
    <property type="term" value="F:alcohol-forming very long-chain fatty acyl-CoA reductase activity"/>
    <property type="evidence" value="ECO:0007669"/>
    <property type="project" value="InterPro"/>
</dbReference>
<dbReference type="InterPro" id="IPR026055">
    <property type="entry name" value="FAR"/>
</dbReference>
<dbReference type="OrthoDB" id="429813at2759"/>